<feature type="transmembrane region" description="Helical" evidence="1">
    <location>
        <begin position="342"/>
        <end position="359"/>
    </location>
</feature>
<dbReference type="RefSeq" id="WP_239089117.1">
    <property type="nucleotide sequence ID" value="NZ_BAAAGZ010000074.1"/>
</dbReference>
<protein>
    <recommendedName>
        <fullName evidence="4">Mannosyltransferase (PIG-V)</fullName>
    </recommendedName>
</protein>
<keyword evidence="1" id="KW-0472">Membrane</keyword>
<keyword evidence="1" id="KW-1133">Transmembrane helix</keyword>
<organism evidence="2 3">
    <name type="scientific">Micromonospora gifhornensis</name>
    <dbReference type="NCBI Taxonomy" id="84594"/>
    <lineage>
        <taxon>Bacteria</taxon>
        <taxon>Bacillati</taxon>
        <taxon>Actinomycetota</taxon>
        <taxon>Actinomycetes</taxon>
        <taxon>Micromonosporales</taxon>
        <taxon>Micromonosporaceae</taxon>
        <taxon>Micromonospora</taxon>
    </lineage>
</organism>
<feature type="transmembrane region" description="Helical" evidence="1">
    <location>
        <begin position="388"/>
        <end position="406"/>
    </location>
</feature>
<sequence>MRAAGVVAAAAGTPARFVTVGGRMVGTGRVGRALARVPAPWPYVLGVFLGTKIVFTLVGVLTLAAFDGTAWAPPPDEAQMRQQQREVSPHGWLSLWFAWDSFLYDHLARLPLDQPWTDFAFPLLYPFLARPLAPLLGGDTALALLVIANVAYVGVLYYGVRLGERLLTDDRSAATGRADEPGAATAGGPGDGGRAARRFVRYLVLLPTAFLFHAALTESLFLCLTLATFYYAEKRRWLLVGVIGFFLALSRSAGFFVALPLVLLLLRQGGYRLRPRALWRYLRAGWPLLLLPAGWLSFMAFCWWQSGDWFAYKHAQEQGWNIRVQNPLGVLWHGLTGAAPDAVRVWIAVLFLAVLVAGARRLGLPYLVYGVMMVLVPLSMGTPVYKSLLRYLLAVFPVALVLAGWARRPQLDVWLTATLAVLQGALFVIWLAYWTHFII</sequence>
<keyword evidence="1" id="KW-0812">Transmembrane</keyword>
<gene>
    <name evidence="2" type="ORF">Vgi01_46160</name>
</gene>
<accession>A0ABQ4IJ65</accession>
<comment type="caution">
    <text evidence="2">The sequence shown here is derived from an EMBL/GenBank/DDBJ whole genome shotgun (WGS) entry which is preliminary data.</text>
</comment>
<feature type="transmembrane region" description="Helical" evidence="1">
    <location>
        <begin position="202"/>
        <end position="231"/>
    </location>
</feature>
<evidence type="ECO:0000313" key="3">
    <source>
        <dbReference type="Proteomes" id="UP000647860"/>
    </source>
</evidence>
<evidence type="ECO:0000256" key="1">
    <source>
        <dbReference type="SAM" id="Phobius"/>
    </source>
</evidence>
<feature type="transmembrane region" description="Helical" evidence="1">
    <location>
        <begin position="41"/>
        <end position="66"/>
    </location>
</feature>
<reference evidence="2 3" key="1">
    <citation type="submission" date="2021-01" db="EMBL/GenBank/DDBJ databases">
        <title>Whole genome shotgun sequence of Verrucosispora gifhornensis NBRC 16317.</title>
        <authorList>
            <person name="Komaki H."/>
            <person name="Tamura T."/>
        </authorList>
    </citation>
    <scope>NUCLEOTIDE SEQUENCE [LARGE SCALE GENOMIC DNA]</scope>
    <source>
        <strain evidence="2 3">NBRC 16317</strain>
    </source>
</reference>
<feature type="transmembrane region" description="Helical" evidence="1">
    <location>
        <begin position="366"/>
        <end position="382"/>
    </location>
</feature>
<evidence type="ECO:0008006" key="4">
    <source>
        <dbReference type="Google" id="ProtNLM"/>
    </source>
</evidence>
<feature type="transmembrane region" description="Helical" evidence="1">
    <location>
        <begin position="286"/>
        <end position="306"/>
    </location>
</feature>
<proteinExistence type="predicted"/>
<dbReference type="EMBL" id="BOPA01000034">
    <property type="protein sequence ID" value="GIJ17932.1"/>
    <property type="molecule type" value="Genomic_DNA"/>
</dbReference>
<feature type="transmembrane region" description="Helical" evidence="1">
    <location>
        <begin position="141"/>
        <end position="160"/>
    </location>
</feature>
<feature type="transmembrane region" description="Helical" evidence="1">
    <location>
        <begin position="413"/>
        <end position="433"/>
    </location>
</feature>
<evidence type="ECO:0000313" key="2">
    <source>
        <dbReference type="EMBL" id="GIJ17932.1"/>
    </source>
</evidence>
<dbReference type="Proteomes" id="UP000647860">
    <property type="component" value="Unassembled WGS sequence"/>
</dbReference>
<feature type="transmembrane region" description="Helical" evidence="1">
    <location>
        <begin position="237"/>
        <end position="266"/>
    </location>
</feature>
<keyword evidence="3" id="KW-1185">Reference proteome</keyword>
<name>A0ABQ4IJ65_9ACTN</name>